<gene>
    <name evidence="2" type="ORF">CC86DRAFT_264536</name>
</gene>
<organism evidence="2 3">
    <name type="scientific">Ophiobolus disseminans</name>
    <dbReference type="NCBI Taxonomy" id="1469910"/>
    <lineage>
        <taxon>Eukaryota</taxon>
        <taxon>Fungi</taxon>
        <taxon>Dikarya</taxon>
        <taxon>Ascomycota</taxon>
        <taxon>Pezizomycotina</taxon>
        <taxon>Dothideomycetes</taxon>
        <taxon>Pleosporomycetidae</taxon>
        <taxon>Pleosporales</taxon>
        <taxon>Pleosporineae</taxon>
        <taxon>Phaeosphaeriaceae</taxon>
        <taxon>Ophiobolus</taxon>
    </lineage>
</organism>
<feature type="compositionally biased region" description="Basic and acidic residues" evidence="1">
    <location>
        <begin position="31"/>
        <end position="44"/>
    </location>
</feature>
<feature type="region of interest" description="Disordered" evidence="1">
    <location>
        <begin position="455"/>
        <end position="483"/>
    </location>
</feature>
<sequence>LLWESGFGSDVKKNKEHASTSGEKSLVSKRRPMDTKRSASDHLEGQAGTATSTPVAVRQRIERDRSVSKIRHHTRVTLNPPRPTAQRACSSSQVELRSRHHDAHVSSEALQRELKAPFYTRYEGSEELVGKDVVLDWYALSLRNSDSKTRAQPRTDTPALPLKTCLRTKAKSTTTTPPNEIYKDGVADSENKTLRRVKTVDFEGPTKSLLTIPALTGPSKEVMHVAGNRTETLHSQPMNPNNTPRFPSYPGALITAKSTLAGPATTRTDVHVIAIAPSCDLERAANHESIDPATPTMQIVESNTGSYEVTWDTVPPEHANRRSSSASHSLYAVSSTATRGLQRVNSKLTDWSGTWNSLSDSFKPTIVVFPDEDGRMRPHFECVVEDEDLVALAPPNSQRTSVAPSRHPSRPSSVPLTRSASQEEIQVECDPLEYSQEQHVPPVWITPIKSTRTMSDPEIRPYSTDSPPSPFMVPDRVSHPTYQPRTISNFDDERFRGHRDSVTLARSRLLHATDLGQIVHAHRDSLSLARRRM</sequence>
<evidence type="ECO:0000313" key="2">
    <source>
        <dbReference type="EMBL" id="KAF2828800.1"/>
    </source>
</evidence>
<dbReference type="EMBL" id="MU006222">
    <property type="protein sequence ID" value="KAF2828800.1"/>
    <property type="molecule type" value="Genomic_DNA"/>
</dbReference>
<evidence type="ECO:0000313" key="3">
    <source>
        <dbReference type="Proteomes" id="UP000799424"/>
    </source>
</evidence>
<proteinExistence type="predicted"/>
<feature type="non-terminal residue" evidence="2">
    <location>
        <position position="1"/>
    </location>
</feature>
<dbReference type="OrthoDB" id="3944862at2759"/>
<feature type="non-terminal residue" evidence="2">
    <location>
        <position position="533"/>
    </location>
</feature>
<dbReference type="Proteomes" id="UP000799424">
    <property type="component" value="Unassembled WGS sequence"/>
</dbReference>
<accession>A0A6A7A674</accession>
<feature type="compositionally biased region" description="Low complexity" evidence="1">
    <location>
        <begin position="401"/>
        <end position="415"/>
    </location>
</feature>
<feature type="region of interest" description="Disordered" evidence="1">
    <location>
        <begin position="391"/>
        <end position="424"/>
    </location>
</feature>
<evidence type="ECO:0000256" key="1">
    <source>
        <dbReference type="SAM" id="MobiDB-lite"/>
    </source>
</evidence>
<reference evidence="2" key="1">
    <citation type="journal article" date="2020" name="Stud. Mycol.">
        <title>101 Dothideomycetes genomes: a test case for predicting lifestyles and emergence of pathogens.</title>
        <authorList>
            <person name="Haridas S."/>
            <person name="Albert R."/>
            <person name="Binder M."/>
            <person name="Bloem J."/>
            <person name="Labutti K."/>
            <person name="Salamov A."/>
            <person name="Andreopoulos B."/>
            <person name="Baker S."/>
            <person name="Barry K."/>
            <person name="Bills G."/>
            <person name="Bluhm B."/>
            <person name="Cannon C."/>
            <person name="Castanera R."/>
            <person name="Culley D."/>
            <person name="Daum C."/>
            <person name="Ezra D."/>
            <person name="Gonzalez J."/>
            <person name="Henrissat B."/>
            <person name="Kuo A."/>
            <person name="Liang C."/>
            <person name="Lipzen A."/>
            <person name="Lutzoni F."/>
            <person name="Magnuson J."/>
            <person name="Mondo S."/>
            <person name="Nolan M."/>
            <person name="Ohm R."/>
            <person name="Pangilinan J."/>
            <person name="Park H.-J."/>
            <person name="Ramirez L."/>
            <person name="Alfaro M."/>
            <person name="Sun H."/>
            <person name="Tritt A."/>
            <person name="Yoshinaga Y."/>
            <person name="Zwiers L.-H."/>
            <person name="Turgeon B."/>
            <person name="Goodwin S."/>
            <person name="Spatafora J."/>
            <person name="Crous P."/>
            <person name="Grigoriev I."/>
        </authorList>
    </citation>
    <scope>NUCLEOTIDE SEQUENCE</scope>
    <source>
        <strain evidence="2">CBS 113818</strain>
    </source>
</reference>
<dbReference type="AlphaFoldDB" id="A0A6A7A674"/>
<name>A0A6A7A674_9PLEO</name>
<protein>
    <submittedName>
        <fullName evidence="2">Uncharacterized protein</fullName>
    </submittedName>
</protein>
<keyword evidence="3" id="KW-1185">Reference proteome</keyword>
<feature type="region of interest" description="Disordered" evidence="1">
    <location>
        <begin position="1"/>
        <end position="87"/>
    </location>
</feature>